<feature type="compositionally biased region" description="Polar residues" evidence="1">
    <location>
        <begin position="1"/>
        <end position="14"/>
    </location>
</feature>
<name>A0A0L0C7U5_LUCCU</name>
<dbReference type="Proteomes" id="UP000037069">
    <property type="component" value="Unassembled WGS sequence"/>
</dbReference>
<reference evidence="2 3" key="1">
    <citation type="journal article" date="2015" name="Nat. Commun.">
        <title>Lucilia cuprina genome unlocks parasitic fly biology to underpin future interventions.</title>
        <authorList>
            <person name="Anstead C.A."/>
            <person name="Korhonen P.K."/>
            <person name="Young N.D."/>
            <person name="Hall R.S."/>
            <person name="Jex A.R."/>
            <person name="Murali S.C."/>
            <person name="Hughes D.S."/>
            <person name="Lee S.F."/>
            <person name="Perry T."/>
            <person name="Stroehlein A.J."/>
            <person name="Ansell B.R."/>
            <person name="Breugelmans B."/>
            <person name="Hofmann A."/>
            <person name="Qu J."/>
            <person name="Dugan S."/>
            <person name="Lee S.L."/>
            <person name="Chao H."/>
            <person name="Dinh H."/>
            <person name="Han Y."/>
            <person name="Doddapaneni H.V."/>
            <person name="Worley K.C."/>
            <person name="Muzny D.M."/>
            <person name="Ioannidis P."/>
            <person name="Waterhouse R.M."/>
            <person name="Zdobnov E.M."/>
            <person name="James P.J."/>
            <person name="Bagnall N.H."/>
            <person name="Kotze A.C."/>
            <person name="Gibbs R.A."/>
            <person name="Richards S."/>
            <person name="Batterham P."/>
            <person name="Gasser R.B."/>
        </authorList>
    </citation>
    <scope>NUCLEOTIDE SEQUENCE [LARGE SCALE GENOMIC DNA]</scope>
    <source>
        <strain evidence="2 3">LS</strain>
        <tissue evidence="2">Full body</tissue>
    </source>
</reference>
<comment type="caution">
    <text evidence="2">The sequence shown here is derived from an EMBL/GenBank/DDBJ whole genome shotgun (WGS) entry which is preliminary data.</text>
</comment>
<protein>
    <submittedName>
        <fullName evidence="2">Uncharacterized protein</fullName>
    </submittedName>
</protein>
<evidence type="ECO:0000313" key="3">
    <source>
        <dbReference type="Proteomes" id="UP000037069"/>
    </source>
</evidence>
<gene>
    <name evidence="2" type="ORF">FF38_09237</name>
</gene>
<proteinExistence type="predicted"/>
<keyword evidence="3" id="KW-1185">Reference proteome</keyword>
<accession>A0A0L0C7U5</accession>
<evidence type="ECO:0000313" key="2">
    <source>
        <dbReference type="EMBL" id="KNC28473.1"/>
    </source>
</evidence>
<dbReference type="OrthoDB" id="7947102at2759"/>
<organism evidence="2 3">
    <name type="scientific">Lucilia cuprina</name>
    <name type="common">Green bottle fly</name>
    <name type="synonym">Australian sheep blowfly</name>
    <dbReference type="NCBI Taxonomy" id="7375"/>
    <lineage>
        <taxon>Eukaryota</taxon>
        <taxon>Metazoa</taxon>
        <taxon>Ecdysozoa</taxon>
        <taxon>Arthropoda</taxon>
        <taxon>Hexapoda</taxon>
        <taxon>Insecta</taxon>
        <taxon>Pterygota</taxon>
        <taxon>Neoptera</taxon>
        <taxon>Endopterygota</taxon>
        <taxon>Diptera</taxon>
        <taxon>Brachycera</taxon>
        <taxon>Muscomorpha</taxon>
        <taxon>Oestroidea</taxon>
        <taxon>Calliphoridae</taxon>
        <taxon>Luciliinae</taxon>
        <taxon>Lucilia</taxon>
    </lineage>
</organism>
<feature type="region of interest" description="Disordered" evidence="1">
    <location>
        <begin position="1"/>
        <end position="29"/>
    </location>
</feature>
<sequence length="222" mass="25278">MSTFIKPSTPTKSRPNFKPGTPTKSKSLTSINIASGSSNNVNSSTKVLEEINLLLNLETLKRNRDNEIILKQNVEEALKIFEERRHKYFTLVAKCATLVKLACTRKVLLRNELIEFPTDAARADANSIKEKLSSGSATDYISTPDLEKFKEMLQQVEKYKNLPIRRTELVDLQNATDAIQYSIEAIEISLEKCTIQGLDHFVDTLDMLNYPKLLKEYDQNDY</sequence>
<dbReference type="AlphaFoldDB" id="A0A0L0C7U5"/>
<dbReference type="EMBL" id="JRES01000767">
    <property type="protein sequence ID" value="KNC28473.1"/>
    <property type="molecule type" value="Genomic_DNA"/>
</dbReference>
<evidence type="ECO:0000256" key="1">
    <source>
        <dbReference type="SAM" id="MobiDB-lite"/>
    </source>
</evidence>
<dbReference type="STRING" id="7375.A0A0L0C7U5"/>
<dbReference type="OMA" id="KCEYQRE"/>